<feature type="compositionally biased region" description="Acidic residues" evidence="15">
    <location>
        <begin position="501"/>
        <end position="523"/>
    </location>
</feature>
<dbReference type="InterPro" id="IPR044570">
    <property type="entry name" value="Set1-like"/>
</dbReference>
<evidence type="ECO:0000313" key="19">
    <source>
        <dbReference type="EMBL" id="ODN01969.1"/>
    </source>
</evidence>
<keyword evidence="8" id="KW-0805">Transcription regulation</keyword>
<dbReference type="SMART" id="SM00360">
    <property type="entry name" value="RRM"/>
    <property type="match status" value="1"/>
</dbReference>
<dbReference type="GO" id="GO:0003723">
    <property type="term" value="F:RNA binding"/>
    <property type="evidence" value="ECO:0007669"/>
    <property type="project" value="UniProtKB-UniRule"/>
</dbReference>
<dbReference type="InterPro" id="IPR001214">
    <property type="entry name" value="SET_dom"/>
</dbReference>
<keyword evidence="6" id="KW-0156">Chromatin regulator</keyword>
<dbReference type="CDD" id="cd19169">
    <property type="entry name" value="SET_SETD1"/>
    <property type="match status" value="1"/>
</dbReference>
<dbReference type="Pfam" id="PF11764">
    <property type="entry name" value="N-SET"/>
    <property type="match status" value="1"/>
</dbReference>
<dbReference type="PANTHER" id="PTHR45814:SF2">
    <property type="entry name" value="HISTONE-LYSINE N-METHYLTRANSFERASE SETD1"/>
    <property type="match status" value="1"/>
</dbReference>
<dbReference type="EMBL" id="LJIJ01000132">
    <property type="protein sequence ID" value="ODN01969.1"/>
    <property type="molecule type" value="Genomic_DNA"/>
</dbReference>
<evidence type="ECO:0000256" key="2">
    <source>
        <dbReference type="ARBA" id="ARBA00012182"/>
    </source>
</evidence>
<evidence type="ECO:0000256" key="6">
    <source>
        <dbReference type="ARBA" id="ARBA00022853"/>
    </source>
</evidence>
<comment type="subcellular location">
    <subcellularLocation>
        <location evidence="1">Nucleus</location>
    </subcellularLocation>
</comment>
<dbReference type="SUPFAM" id="SSF82199">
    <property type="entry name" value="SET domain"/>
    <property type="match status" value="1"/>
</dbReference>
<dbReference type="SMART" id="SM00317">
    <property type="entry name" value="SET"/>
    <property type="match status" value="1"/>
</dbReference>
<feature type="region of interest" description="Disordered" evidence="15">
    <location>
        <begin position="451"/>
        <end position="554"/>
    </location>
</feature>
<reference evidence="19 20" key="1">
    <citation type="journal article" date="2016" name="Genome Biol. Evol.">
        <title>Gene Family Evolution Reflects Adaptation to Soil Environmental Stressors in the Genome of the Collembolan Orchesella cincta.</title>
        <authorList>
            <person name="Faddeeva-Vakhrusheva A."/>
            <person name="Derks M.F."/>
            <person name="Anvar S.Y."/>
            <person name="Agamennone V."/>
            <person name="Suring W."/>
            <person name="Smit S."/>
            <person name="van Straalen N.M."/>
            <person name="Roelofs D."/>
        </authorList>
    </citation>
    <scope>NUCLEOTIDE SEQUENCE [LARGE SCALE GENOMIC DNA]</scope>
    <source>
        <tissue evidence="19">Mixed pool</tissue>
    </source>
</reference>
<feature type="compositionally biased region" description="Basic and acidic residues" evidence="15">
    <location>
        <begin position="649"/>
        <end position="660"/>
    </location>
</feature>
<feature type="compositionally biased region" description="Polar residues" evidence="15">
    <location>
        <begin position="537"/>
        <end position="554"/>
    </location>
</feature>
<dbReference type="GO" id="GO:0140999">
    <property type="term" value="F:histone H3K4 trimethyltransferase activity"/>
    <property type="evidence" value="ECO:0007669"/>
    <property type="project" value="UniProtKB-EC"/>
</dbReference>
<dbReference type="Gene3D" id="2.170.270.10">
    <property type="entry name" value="SET domain"/>
    <property type="match status" value="1"/>
</dbReference>
<dbReference type="InterPro" id="IPR003616">
    <property type="entry name" value="Post-SET_dom"/>
</dbReference>
<keyword evidence="20" id="KW-1185">Reference proteome</keyword>
<dbReference type="AlphaFoldDB" id="A0A1D2N9N9"/>
<dbReference type="Proteomes" id="UP000094527">
    <property type="component" value="Unassembled WGS sequence"/>
</dbReference>
<dbReference type="InterPro" id="IPR037841">
    <property type="entry name" value="SET_SETD1A/B"/>
</dbReference>
<dbReference type="GO" id="GO:0048188">
    <property type="term" value="C:Set1C/COMPASS complex"/>
    <property type="evidence" value="ECO:0007669"/>
    <property type="project" value="InterPro"/>
</dbReference>
<dbReference type="InterPro" id="IPR024657">
    <property type="entry name" value="COMPASS_Set1_N-SET"/>
</dbReference>
<comment type="catalytic activity">
    <reaction evidence="12">
        <text>N(6)-methyl-L-lysyl(4)-[histone H3] + S-adenosyl-L-methionine = N(6),N(6)-dimethyl-L-lysyl(4)-[histone H3] + S-adenosyl-L-homocysteine + H(+)</text>
        <dbReference type="Rhea" id="RHEA:60268"/>
        <dbReference type="Rhea" id="RHEA-COMP:15540"/>
        <dbReference type="Rhea" id="RHEA-COMP:15543"/>
        <dbReference type="ChEBI" id="CHEBI:15378"/>
        <dbReference type="ChEBI" id="CHEBI:57856"/>
        <dbReference type="ChEBI" id="CHEBI:59789"/>
        <dbReference type="ChEBI" id="CHEBI:61929"/>
        <dbReference type="ChEBI" id="CHEBI:61976"/>
    </reaction>
</comment>
<dbReference type="InterPro" id="IPR046341">
    <property type="entry name" value="SET_dom_sf"/>
</dbReference>
<keyword evidence="3 19" id="KW-0489">Methyltransferase</keyword>
<evidence type="ECO:0000256" key="9">
    <source>
        <dbReference type="ARBA" id="ARBA00023163"/>
    </source>
</evidence>
<dbReference type="SMART" id="SM00508">
    <property type="entry name" value="PostSET"/>
    <property type="match status" value="1"/>
</dbReference>
<dbReference type="InterPro" id="IPR012677">
    <property type="entry name" value="Nucleotide-bd_a/b_plait_sf"/>
</dbReference>
<dbReference type="OrthoDB" id="308383at2759"/>
<feature type="compositionally biased region" description="Low complexity" evidence="15">
    <location>
        <begin position="524"/>
        <end position="535"/>
    </location>
</feature>
<feature type="compositionally biased region" description="Polar residues" evidence="15">
    <location>
        <begin position="16"/>
        <end position="27"/>
    </location>
</feature>
<feature type="compositionally biased region" description="Polar residues" evidence="15">
    <location>
        <begin position="756"/>
        <end position="765"/>
    </location>
</feature>
<dbReference type="Gene3D" id="3.30.70.330">
    <property type="match status" value="1"/>
</dbReference>
<dbReference type="PROSITE" id="PS50868">
    <property type="entry name" value="POST_SET"/>
    <property type="match status" value="1"/>
</dbReference>
<organism evidence="19 20">
    <name type="scientific">Orchesella cincta</name>
    <name type="common">Springtail</name>
    <name type="synonym">Podura cincta</name>
    <dbReference type="NCBI Taxonomy" id="48709"/>
    <lineage>
        <taxon>Eukaryota</taxon>
        <taxon>Metazoa</taxon>
        <taxon>Ecdysozoa</taxon>
        <taxon>Arthropoda</taxon>
        <taxon>Hexapoda</taxon>
        <taxon>Collembola</taxon>
        <taxon>Entomobryomorpha</taxon>
        <taxon>Entomobryoidea</taxon>
        <taxon>Orchesellidae</taxon>
        <taxon>Orchesellinae</taxon>
        <taxon>Orchesella</taxon>
    </lineage>
</organism>
<protein>
    <recommendedName>
        <fullName evidence="2">[histone H3]-lysine(4) N-trimethyltransferase</fullName>
        <ecNumber evidence="2">2.1.1.354</ecNumber>
    </recommendedName>
</protein>
<evidence type="ECO:0000256" key="8">
    <source>
        <dbReference type="ARBA" id="ARBA00023015"/>
    </source>
</evidence>
<name>A0A1D2N9N9_ORCCI</name>
<feature type="compositionally biased region" description="Basic and acidic residues" evidence="15">
    <location>
        <begin position="782"/>
        <end position="794"/>
    </location>
</feature>
<comment type="catalytic activity">
    <reaction evidence="11">
        <text>L-lysyl(4)-[histone H3] + 3 S-adenosyl-L-methionine = N(6),N(6),N(6)-trimethyl-L-lysyl(4)-[histone H3] + 3 S-adenosyl-L-homocysteine + 3 H(+)</text>
        <dbReference type="Rhea" id="RHEA:60260"/>
        <dbReference type="Rhea" id="RHEA-COMP:15537"/>
        <dbReference type="Rhea" id="RHEA-COMP:15547"/>
        <dbReference type="ChEBI" id="CHEBI:15378"/>
        <dbReference type="ChEBI" id="CHEBI:29969"/>
        <dbReference type="ChEBI" id="CHEBI:57856"/>
        <dbReference type="ChEBI" id="CHEBI:59789"/>
        <dbReference type="ChEBI" id="CHEBI:61961"/>
        <dbReference type="EC" id="2.1.1.354"/>
    </reaction>
</comment>
<evidence type="ECO:0000256" key="12">
    <source>
        <dbReference type="ARBA" id="ARBA00047583"/>
    </source>
</evidence>
<evidence type="ECO:0000259" key="17">
    <source>
        <dbReference type="PROSITE" id="PS50280"/>
    </source>
</evidence>
<feature type="domain" description="SET" evidence="17">
    <location>
        <begin position="1057"/>
        <end position="1180"/>
    </location>
</feature>
<feature type="region of interest" description="Disordered" evidence="15">
    <location>
        <begin position="649"/>
        <end position="668"/>
    </location>
</feature>
<dbReference type="SMART" id="SM01291">
    <property type="entry name" value="N-SET"/>
    <property type="match status" value="1"/>
</dbReference>
<evidence type="ECO:0000259" key="16">
    <source>
        <dbReference type="PROSITE" id="PS50102"/>
    </source>
</evidence>
<dbReference type="SUPFAM" id="SSF54928">
    <property type="entry name" value="RNA-binding domain, RBD"/>
    <property type="match status" value="1"/>
</dbReference>
<feature type="region of interest" description="Disordered" evidence="15">
    <location>
        <begin position="203"/>
        <end position="279"/>
    </location>
</feature>
<gene>
    <name evidence="19" type="ORF">Ocin01_04707</name>
</gene>
<keyword evidence="7 14" id="KW-0694">RNA-binding</keyword>
<dbReference type="PROSITE" id="PS50280">
    <property type="entry name" value="SET"/>
    <property type="match status" value="1"/>
</dbReference>
<accession>A0A1D2N9N9</accession>
<comment type="caution">
    <text evidence="19">The sequence shown here is derived from an EMBL/GenBank/DDBJ whole genome shotgun (WGS) entry which is preliminary data.</text>
</comment>
<proteinExistence type="predicted"/>
<dbReference type="InterPro" id="IPR000504">
    <property type="entry name" value="RRM_dom"/>
</dbReference>
<dbReference type="PANTHER" id="PTHR45814">
    <property type="entry name" value="HISTONE-LYSINE N-METHYLTRANSFERASE SETD1"/>
    <property type="match status" value="1"/>
</dbReference>
<evidence type="ECO:0000256" key="3">
    <source>
        <dbReference type="ARBA" id="ARBA00022603"/>
    </source>
</evidence>
<feature type="domain" description="RRM" evidence="16">
    <location>
        <begin position="100"/>
        <end position="188"/>
    </location>
</feature>
<dbReference type="STRING" id="48709.A0A1D2N9N9"/>
<evidence type="ECO:0000256" key="13">
    <source>
        <dbReference type="ARBA" id="ARBA00049129"/>
    </source>
</evidence>
<evidence type="ECO:0000256" key="14">
    <source>
        <dbReference type="PROSITE-ProRule" id="PRU00176"/>
    </source>
</evidence>
<dbReference type="GO" id="GO:0032259">
    <property type="term" value="P:methylation"/>
    <property type="evidence" value="ECO:0007669"/>
    <property type="project" value="UniProtKB-KW"/>
</dbReference>
<feature type="domain" description="Post-SET" evidence="18">
    <location>
        <begin position="1186"/>
        <end position="1202"/>
    </location>
</feature>
<evidence type="ECO:0000256" key="15">
    <source>
        <dbReference type="SAM" id="MobiDB-lite"/>
    </source>
</evidence>
<evidence type="ECO:0000256" key="5">
    <source>
        <dbReference type="ARBA" id="ARBA00022691"/>
    </source>
</evidence>
<evidence type="ECO:0000256" key="10">
    <source>
        <dbReference type="ARBA" id="ARBA00023242"/>
    </source>
</evidence>
<evidence type="ECO:0000256" key="7">
    <source>
        <dbReference type="ARBA" id="ARBA00022884"/>
    </source>
</evidence>
<keyword evidence="9" id="KW-0804">Transcription</keyword>
<feature type="region of interest" description="Disordered" evidence="15">
    <location>
        <begin position="1"/>
        <end position="31"/>
    </location>
</feature>
<sequence>MEPPESNANAGEPLVPSTSAPQVQNGVANAPPRKKREFTAYKLIVDPALVKGAFKVYRFDGVIPGARSYPSVLLRDPRKQKNLQKPTEPMVLPVPVFKIDANYVGVIPPTEVTFTNLNDNVGEIFLSTLTSKFGLVEDVSIYHHPISHRRLGFGQVVFKRSRDAKTCVEKLNATYIMGQKVNVYLDPGGKKCKKLFIEVTTQKPGGAAKDDKKEGRGPISATTAKPNKSSSSSIQDHTSESGHYKDDLNSTPVPASSDDRKSFISSSSKKSSRSRDRDIDGGVFKRYNINYERYEPNNACSSSSNYGYPIPTESSRTPSLSSAFSPISNINLHQIPLPTSASGETGQGGSGRATLSQTYVNNYTNSDELSEEEFSPKMDLDTRIKLLLEGGNSGELGKLFADENISVSSESDTEARPHKRARFSLGSTIWESEEESKEASFARKFKQSFVPVMESEEPSSRGPPTTAPGPANPMLSPPPSPFLSFNTNSASKSVKGKADPDFDQISDDGEDDQLGEDKDDDDMSMSSLSPDADSSSRIKQATQVIQPSLPPNSVHSTYYGEYYNNTYPPNYHMPPWSGGQCQGFPSEFQEHGPQYSNHEFDNSYNQGYYQQQTAPPKPEVKVLRRDCHRRLIETEAFKLYEDWWAEEEKELKRKQEEENAKSIPTPSIEPVAVAPIAENVNNEIKGPALGLPKFLSFKRKIKLPTTPVADEDSRKSYPDSDSPDEEEVCRAQGRRSKGRISFSSDDESEASSMQSKSTGSEQPDVTETETISTTENEDEFSDSNKAHIDSDYKVPDGSLEESGAVAAEEFDRTGRMIVKHLTMKSPDNNDDLITLPKDVVLPQQKEMEEGALEDVKPLPTELANTLPSPNQAKLNEYMTSEFNDDDKPIIIPYDVMRPRSDKKSKSLVFRPRIDYEMLDIVYEFLKEGIDAEDIQYFQKAYELLLCDDSLHWLNVTHWVDQPQTTIKKNPTTLFKKKGRKKKGAVSDSEEGCIRTRGFVRMTKEEKTRAMDGKQNHVLLALGNDKADFGKSRETQIREARCNQRRILTALGTESDLLKFNQLRFRKKALRFARNVGLFAAEPIAADEMVIEYVGQMIRSLVADVRETKYEAQGIGSSYLFRIDPETIIDATRCGNLSRFINHSCNPNCYAKVITIGGEKKLVIYSKQPIAVSEEITYDYKFPFEDEKIPCLCGTAGCRGTLN</sequence>
<keyword evidence="4 19" id="KW-0808">Transferase</keyword>
<evidence type="ECO:0000313" key="20">
    <source>
        <dbReference type="Proteomes" id="UP000094527"/>
    </source>
</evidence>
<comment type="catalytic activity">
    <reaction evidence="13">
        <text>N(6),N(6)-dimethyl-L-lysyl(4)-[histone H3] + S-adenosyl-L-methionine = N(6),N(6),N(6)-trimethyl-L-lysyl(4)-[histone H3] + S-adenosyl-L-homocysteine + H(+)</text>
        <dbReference type="Rhea" id="RHEA:60272"/>
        <dbReference type="Rhea" id="RHEA-COMP:15537"/>
        <dbReference type="Rhea" id="RHEA-COMP:15540"/>
        <dbReference type="ChEBI" id="CHEBI:15378"/>
        <dbReference type="ChEBI" id="CHEBI:57856"/>
        <dbReference type="ChEBI" id="CHEBI:59789"/>
        <dbReference type="ChEBI" id="CHEBI:61961"/>
        <dbReference type="ChEBI" id="CHEBI:61976"/>
    </reaction>
</comment>
<evidence type="ECO:0000256" key="11">
    <source>
        <dbReference type="ARBA" id="ARBA00047571"/>
    </source>
</evidence>
<evidence type="ECO:0000259" key="18">
    <source>
        <dbReference type="PROSITE" id="PS50868"/>
    </source>
</evidence>
<feature type="compositionally biased region" description="Basic and acidic residues" evidence="15">
    <location>
        <begin position="237"/>
        <end position="248"/>
    </location>
</feature>
<feature type="region of interest" description="Disordered" evidence="15">
    <location>
        <begin position="705"/>
        <end position="797"/>
    </location>
</feature>
<dbReference type="Pfam" id="PF00076">
    <property type="entry name" value="RRM_1"/>
    <property type="match status" value="1"/>
</dbReference>
<feature type="compositionally biased region" description="Polar residues" evidence="15">
    <location>
        <begin position="220"/>
        <end position="236"/>
    </location>
</feature>
<dbReference type="Pfam" id="PF00856">
    <property type="entry name" value="SET"/>
    <property type="match status" value="1"/>
</dbReference>
<dbReference type="EC" id="2.1.1.354" evidence="2"/>
<dbReference type="InterPro" id="IPR035979">
    <property type="entry name" value="RBD_domain_sf"/>
</dbReference>
<dbReference type="FunFam" id="2.170.270.10:FF:000010">
    <property type="entry name" value="Histone-lysine N-methyltransferase"/>
    <property type="match status" value="1"/>
</dbReference>
<feature type="compositionally biased region" description="Pro residues" evidence="15">
    <location>
        <begin position="465"/>
        <end position="481"/>
    </location>
</feature>
<evidence type="ECO:0000256" key="4">
    <source>
        <dbReference type="ARBA" id="ARBA00022679"/>
    </source>
</evidence>
<keyword evidence="10" id="KW-0539">Nucleus</keyword>
<evidence type="ECO:0000256" key="1">
    <source>
        <dbReference type="ARBA" id="ARBA00004123"/>
    </source>
</evidence>
<dbReference type="PROSITE" id="PS50102">
    <property type="entry name" value="RRM"/>
    <property type="match status" value="1"/>
</dbReference>
<keyword evidence="5" id="KW-0949">S-adenosyl-L-methionine</keyword>